<dbReference type="InterPro" id="IPR036412">
    <property type="entry name" value="HAD-like_sf"/>
</dbReference>
<dbReference type="PANTHER" id="PTHR46191">
    <property type="match status" value="1"/>
</dbReference>
<evidence type="ECO:0000313" key="3">
    <source>
        <dbReference type="Proteomes" id="UP000315003"/>
    </source>
</evidence>
<accession>A0A517SRZ5</accession>
<dbReference type="RefSeq" id="WP_419188190.1">
    <property type="nucleotide sequence ID" value="NZ_CP036272.1"/>
</dbReference>
<evidence type="ECO:0000313" key="2">
    <source>
        <dbReference type="EMBL" id="QDT58886.1"/>
    </source>
</evidence>
<protein>
    <submittedName>
        <fullName evidence="2">dUMP phosphatase</fullName>
    </submittedName>
</protein>
<dbReference type="SUPFAM" id="SSF53756">
    <property type="entry name" value="UDP-Glycosyltransferase/glycogen phosphorylase"/>
    <property type="match status" value="1"/>
</dbReference>
<dbReference type="PANTHER" id="PTHR46191:SF2">
    <property type="entry name" value="HALOACID DEHALOGENASE-LIKE HYDROLASE DOMAIN-CONTAINING PROTEIN 3"/>
    <property type="match status" value="1"/>
</dbReference>
<reference evidence="2 3" key="1">
    <citation type="submission" date="2019-02" db="EMBL/GenBank/DDBJ databases">
        <title>Deep-cultivation of Planctomycetes and their phenomic and genomic characterization uncovers novel biology.</title>
        <authorList>
            <person name="Wiegand S."/>
            <person name="Jogler M."/>
            <person name="Boedeker C."/>
            <person name="Pinto D."/>
            <person name="Vollmers J."/>
            <person name="Rivas-Marin E."/>
            <person name="Kohn T."/>
            <person name="Peeters S.H."/>
            <person name="Heuer A."/>
            <person name="Rast P."/>
            <person name="Oberbeckmann S."/>
            <person name="Bunk B."/>
            <person name="Jeske O."/>
            <person name="Meyerdierks A."/>
            <person name="Storesund J.E."/>
            <person name="Kallscheuer N."/>
            <person name="Luecker S."/>
            <person name="Lage O.M."/>
            <person name="Pohl T."/>
            <person name="Merkel B.J."/>
            <person name="Hornburger P."/>
            <person name="Mueller R.-W."/>
            <person name="Bruemmer F."/>
            <person name="Labrenz M."/>
            <person name="Spormann A.M."/>
            <person name="Op den Camp H."/>
            <person name="Overmann J."/>
            <person name="Amann R."/>
            <person name="Jetten M.S.M."/>
            <person name="Mascher T."/>
            <person name="Medema M.H."/>
            <person name="Devos D.P."/>
            <person name="Kaster A.-K."/>
            <person name="Ovreas L."/>
            <person name="Rohde M."/>
            <person name="Galperin M.Y."/>
            <person name="Jogler C."/>
        </authorList>
    </citation>
    <scope>NUCLEOTIDE SEQUENCE [LARGE SCALE GENOMIC DNA]</scope>
    <source>
        <strain evidence="2 3">SV_7m_r</strain>
    </source>
</reference>
<dbReference type="EMBL" id="CP036272">
    <property type="protein sequence ID" value="QDT58886.1"/>
    <property type="molecule type" value="Genomic_DNA"/>
</dbReference>
<dbReference type="AlphaFoldDB" id="A0A517SRZ5"/>
<gene>
    <name evidence="2" type="ORF">SV7mr_13880</name>
</gene>
<dbReference type="Pfam" id="PF00702">
    <property type="entry name" value="Hydrolase"/>
    <property type="match status" value="1"/>
</dbReference>
<proteinExistence type="predicted"/>
<dbReference type="Proteomes" id="UP000315003">
    <property type="component" value="Chromosome"/>
</dbReference>
<feature type="region of interest" description="Disordered" evidence="1">
    <location>
        <begin position="396"/>
        <end position="418"/>
    </location>
</feature>
<dbReference type="Gene3D" id="3.40.50.2000">
    <property type="entry name" value="Glycogen Phosphorylase B"/>
    <property type="match status" value="1"/>
</dbReference>
<dbReference type="InterPro" id="IPR051828">
    <property type="entry name" value="HAD-like_hydrolase_domain"/>
</dbReference>
<name>A0A517SRZ5_9BACT</name>
<dbReference type="SFLD" id="SFLDS00003">
    <property type="entry name" value="Haloacid_Dehalogenase"/>
    <property type="match status" value="1"/>
</dbReference>
<dbReference type="Gene3D" id="3.40.50.1000">
    <property type="entry name" value="HAD superfamily/HAD-like"/>
    <property type="match status" value="1"/>
</dbReference>
<sequence>MNIIILHCHYRRGGVTQVVENHVAALTAALPEANLFLVSGPRVDGLSDSTTSRAQVVCIDGLDYDTLHDDQTSDNANQRGHRLADQIHHALASRDVDPLDTDCQTILHWHNHSLGKNVAIPVAIDQLTERYQYSQLLQIHDFAEDFRPTNLSELAAASESDAADPLAAFNRFCYPSRQGIHYATLTSGDAALLQKLGLPENQIHCLPNNVTLGDQATQSRSAAKEKVGQAIGVSGDFQWFLYPIRGIRRKNLGETLLLSQLSSDQAYFAITLPPTTKIEADSYERWKAIAKVHAPRTVFDAGTFPAISFHDNIAASDCILSTSVAEGFGMAYLEPWLADRGVVARDLPGVTQDFRRSGLALDRFYQSVDIPGSGKWITQCQARTTAARQQAWRQVPPPILQGSGSRRHGANTEGAKAEGAKAASTIDFATLTTGDQIDVIMRIDRDPLFKRRVQDANQSLLDWLQPDFEASALRHNQQIVRQYYGQQGCSDRLLQAYRELALSAPGKRSQRIDINWGVSLANVISQHRTYFPCRTESTIVDCDDASNCDMPSTWNRAVIENRSELLPIETEQPAKLTSLTDIRAVIFDIYGTLIVSGSGDVGSANEQDRGQAISQAITATGMSLGTGSMPTIDALQQQIRQSNQDRQSDQVPKPEVEIVDCWRQTLDQCGITQYSARQVNQLAAYYESLANPTWPMPGAATLLKSLGQTGLKLGIVSNAQGFTLDLIEEIAGDFGCDSVFDLNLCVFSNRYRQAKPGPRLFDVLCDELSRQQIAPHQAIYVGNDRLNDVWAANQAGLRTAWFVGDRRSMRDRADDARMQGLQQDLVITDLMQLQQCLNE</sequence>
<evidence type="ECO:0000256" key="1">
    <source>
        <dbReference type="SAM" id="MobiDB-lite"/>
    </source>
</evidence>
<keyword evidence="3" id="KW-1185">Reference proteome</keyword>
<dbReference type="SFLD" id="SFLDG01129">
    <property type="entry name" value="C1.5:_HAD__Beta-PGM__Phosphata"/>
    <property type="match status" value="1"/>
</dbReference>
<dbReference type="SUPFAM" id="SSF56784">
    <property type="entry name" value="HAD-like"/>
    <property type="match status" value="1"/>
</dbReference>
<dbReference type="InterPro" id="IPR023214">
    <property type="entry name" value="HAD_sf"/>
</dbReference>
<organism evidence="2 3">
    <name type="scientific">Stieleria bergensis</name>
    <dbReference type="NCBI Taxonomy" id="2528025"/>
    <lineage>
        <taxon>Bacteria</taxon>
        <taxon>Pseudomonadati</taxon>
        <taxon>Planctomycetota</taxon>
        <taxon>Planctomycetia</taxon>
        <taxon>Pirellulales</taxon>
        <taxon>Pirellulaceae</taxon>
        <taxon>Stieleria</taxon>
    </lineage>
</organism>